<dbReference type="AlphaFoldDB" id="A0A554VAN0"/>
<dbReference type="RefSeq" id="WP_143919056.1">
    <property type="nucleotide sequence ID" value="NZ_CANMIK010000113.1"/>
</dbReference>
<dbReference type="PROSITE" id="PS51257">
    <property type="entry name" value="PROKAR_LIPOPROTEIN"/>
    <property type="match status" value="1"/>
</dbReference>
<evidence type="ECO:0000313" key="3">
    <source>
        <dbReference type="Proteomes" id="UP000318833"/>
    </source>
</evidence>
<keyword evidence="1" id="KW-0732">Signal</keyword>
<dbReference type="Proteomes" id="UP000318833">
    <property type="component" value="Unassembled WGS sequence"/>
</dbReference>
<dbReference type="EMBL" id="VLNR01000118">
    <property type="protein sequence ID" value="TSE03266.1"/>
    <property type="molecule type" value="Genomic_DNA"/>
</dbReference>
<evidence type="ECO:0000256" key="1">
    <source>
        <dbReference type="SAM" id="SignalP"/>
    </source>
</evidence>
<proteinExistence type="predicted"/>
<name>A0A554VAN0_9FLAO</name>
<feature type="signal peptide" evidence="1">
    <location>
        <begin position="1"/>
        <end position="19"/>
    </location>
</feature>
<organism evidence="2 3">
    <name type="scientific">Aquimarina algiphila</name>
    <dbReference type="NCBI Taxonomy" id="2047982"/>
    <lineage>
        <taxon>Bacteria</taxon>
        <taxon>Pseudomonadati</taxon>
        <taxon>Bacteroidota</taxon>
        <taxon>Flavobacteriia</taxon>
        <taxon>Flavobacteriales</taxon>
        <taxon>Flavobacteriaceae</taxon>
        <taxon>Aquimarina</taxon>
    </lineage>
</organism>
<evidence type="ECO:0000313" key="2">
    <source>
        <dbReference type="EMBL" id="TSE03266.1"/>
    </source>
</evidence>
<protein>
    <submittedName>
        <fullName evidence="2">Uncharacterized protein</fullName>
    </submittedName>
</protein>
<sequence>MQKLLIILILILTFSCSQKQTDNRITEFEKVLGERETKSLNLLVSDFEKNLRKIYPDLLTEKAYRQYLTDMISRSTADRNKFQFQSDKTNTEFNESGLWDEIYTKDSVHRLQVNRVGKYMRALYEIKDSDSLIKKYWNARDAAGMMQNELVVNGILSSKPDFNDYFHKRIVILEFSF</sequence>
<dbReference type="OrthoDB" id="1438005at2"/>
<feature type="chain" id="PRO_5021904160" evidence="1">
    <location>
        <begin position="20"/>
        <end position="177"/>
    </location>
</feature>
<comment type="caution">
    <text evidence="2">The sequence shown here is derived from an EMBL/GenBank/DDBJ whole genome shotgun (WGS) entry which is preliminary data.</text>
</comment>
<gene>
    <name evidence="2" type="ORF">FOF46_29645</name>
</gene>
<reference evidence="2 3" key="1">
    <citation type="submission" date="2019-07" db="EMBL/GenBank/DDBJ databases">
        <title>The draft genome sequence of Aquimarina algiphila M91.</title>
        <authorList>
            <person name="Meng X."/>
        </authorList>
    </citation>
    <scope>NUCLEOTIDE SEQUENCE [LARGE SCALE GENOMIC DNA]</scope>
    <source>
        <strain evidence="2 3">M91</strain>
    </source>
</reference>
<accession>A0A554VAN0</accession>
<keyword evidence="3" id="KW-1185">Reference proteome</keyword>